<feature type="region of interest" description="Disordered" evidence="1">
    <location>
        <begin position="191"/>
        <end position="222"/>
    </location>
</feature>
<feature type="compositionally biased region" description="Low complexity" evidence="1">
    <location>
        <begin position="146"/>
        <end position="162"/>
    </location>
</feature>
<evidence type="ECO:0000256" key="1">
    <source>
        <dbReference type="SAM" id="MobiDB-lite"/>
    </source>
</evidence>
<dbReference type="EMBL" id="LN891093">
    <property type="protein sequence ID" value="CUS09204.1"/>
    <property type="molecule type" value="Genomic_DNA"/>
</dbReference>
<dbReference type="Proteomes" id="UP001412239">
    <property type="component" value="Unassembled WGS sequence"/>
</dbReference>
<dbReference type="AlphaFoldDB" id="A0A292PQ07"/>
<evidence type="ECO:0000313" key="2">
    <source>
        <dbReference type="EMBL" id="CUS09204.1"/>
    </source>
</evidence>
<feature type="region of interest" description="Disordered" evidence="1">
    <location>
        <begin position="1"/>
        <end position="175"/>
    </location>
</feature>
<organism evidence="2 3">
    <name type="scientific">Tuber aestivum</name>
    <name type="common">summer truffle</name>
    <dbReference type="NCBI Taxonomy" id="59557"/>
    <lineage>
        <taxon>Eukaryota</taxon>
        <taxon>Fungi</taxon>
        <taxon>Dikarya</taxon>
        <taxon>Ascomycota</taxon>
        <taxon>Pezizomycotina</taxon>
        <taxon>Pezizomycetes</taxon>
        <taxon>Pezizales</taxon>
        <taxon>Tuberaceae</taxon>
        <taxon>Tuber</taxon>
    </lineage>
</organism>
<accession>A0A292PQ07</accession>
<name>A0A292PQ07_9PEZI</name>
<keyword evidence="3" id="KW-1185">Reference proteome</keyword>
<reference evidence="2" key="1">
    <citation type="submission" date="2015-10" db="EMBL/GenBank/DDBJ databases">
        <authorList>
            <person name="Regsiter A."/>
            <person name="william w."/>
        </authorList>
    </citation>
    <scope>NUCLEOTIDE SEQUENCE</scope>
    <source>
        <strain evidence="2">Montdore</strain>
    </source>
</reference>
<sequence>MSTGGSPSKALDPPSTTPRKRQSLQHIMDIDQPRPARRKLGVLTEIENDGLGKREERRKSDLEVDRGGRGSPTSLARFRAGLENEKWAEVGPDGLQDGPRREEGETAATVPNQNPPKPSISELLLAHSRPKPGMGPLPMPPFSLLSRRQAQQTSAPAPAAASEPVMPKLKAESGPSPLQQMRLLRVQFEATGPALPPPPPLPAHASRPSGVSTHPRATKPPSSAFAQKYTFTLHHLPQLTHHSKSAIISVHPPTHIHLQLRNLQELRGGGQYSYTIPSSSLPITVRNTTTSNQQTFEIEDLPLKHLHAVRYAGRFVDALRKRTIVAKVEVRSGGVWMGRMFGDGKFEVIDPAGKIAGGVVGNRVKGPRRVVKMYEACQKILQDSDDLGRGGKSDDEGLEMDEFRIDKRTDFVRGVGWCRRNEDGKGWRMMFLDGVRLEIEGASGDVLWFEGDQRKVLKRGMEVGSVRERVRMFVEKGL</sequence>
<proteinExistence type="predicted"/>
<protein>
    <submittedName>
        <fullName evidence="2">Uncharacterized protein</fullName>
    </submittedName>
</protein>
<feature type="compositionally biased region" description="Basic and acidic residues" evidence="1">
    <location>
        <begin position="50"/>
        <end position="68"/>
    </location>
</feature>
<gene>
    <name evidence="2" type="ORF">GSTUAT00006708001</name>
</gene>
<evidence type="ECO:0000313" key="3">
    <source>
        <dbReference type="Proteomes" id="UP001412239"/>
    </source>
</evidence>